<keyword evidence="1" id="KW-0472">Membrane</keyword>
<proteinExistence type="predicted"/>
<keyword evidence="1" id="KW-0812">Transmembrane</keyword>
<evidence type="ECO:0000256" key="1">
    <source>
        <dbReference type="SAM" id="Phobius"/>
    </source>
</evidence>
<keyword evidence="3" id="KW-1185">Reference proteome</keyword>
<gene>
    <name evidence="2" type="ORF">FB460_0594</name>
</gene>
<name>A0A542ZR26_9ACTN</name>
<evidence type="ECO:0000313" key="3">
    <source>
        <dbReference type="Proteomes" id="UP000316196"/>
    </source>
</evidence>
<accession>A0A542ZR26</accession>
<comment type="caution">
    <text evidence="2">The sequence shown here is derived from an EMBL/GenBank/DDBJ whole genome shotgun (WGS) entry which is preliminary data.</text>
</comment>
<keyword evidence="1" id="KW-1133">Transmembrane helix</keyword>
<dbReference type="Proteomes" id="UP000316196">
    <property type="component" value="Unassembled WGS sequence"/>
</dbReference>
<protein>
    <submittedName>
        <fullName evidence="2">Uncharacterized protein</fullName>
    </submittedName>
</protein>
<sequence>MGKASLWRVPADHFATLYDNRTSRPDWVAIAVQSLLPIAAGMGTWWLGAKISDVGGAVAGISIVAGLLFAMAVFLFQLRITLGADKRLIEDDFALVDECMANTLWAILWGLVLVGYLIVCGAGKWIGTEPLGPVLTGIAVAGTVHFLLVIAMCLKRLRRAYERIAMRQS</sequence>
<dbReference type="AlphaFoldDB" id="A0A542ZR26"/>
<feature type="transmembrane region" description="Helical" evidence="1">
    <location>
        <begin position="27"/>
        <end position="48"/>
    </location>
</feature>
<evidence type="ECO:0000313" key="2">
    <source>
        <dbReference type="EMBL" id="TQL62804.1"/>
    </source>
</evidence>
<feature type="transmembrane region" description="Helical" evidence="1">
    <location>
        <begin position="131"/>
        <end position="154"/>
    </location>
</feature>
<feature type="transmembrane region" description="Helical" evidence="1">
    <location>
        <begin position="99"/>
        <end position="119"/>
    </location>
</feature>
<organism evidence="2 3">
    <name type="scientific">Propioniferax innocua</name>
    <dbReference type="NCBI Taxonomy" id="1753"/>
    <lineage>
        <taxon>Bacteria</taxon>
        <taxon>Bacillati</taxon>
        <taxon>Actinomycetota</taxon>
        <taxon>Actinomycetes</taxon>
        <taxon>Propionibacteriales</taxon>
        <taxon>Propionibacteriaceae</taxon>
        <taxon>Propioniferax</taxon>
    </lineage>
</organism>
<dbReference type="EMBL" id="VFOR01000001">
    <property type="protein sequence ID" value="TQL62804.1"/>
    <property type="molecule type" value="Genomic_DNA"/>
</dbReference>
<reference evidence="2 3" key="1">
    <citation type="submission" date="2019-06" db="EMBL/GenBank/DDBJ databases">
        <title>Sequencing the genomes of 1000 actinobacteria strains.</title>
        <authorList>
            <person name="Klenk H.-P."/>
        </authorList>
    </citation>
    <scope>NUCLEOTIDE SEQUENCE [LARGE SCALE GENOMIC DNA]</scope>
    <source>
        <strain evidence="2 3">DSM 8251</strain>
    </source>
</reference>
<feature type="transmembrane region" description="Helical" evidence="1">
    <location>
        <begin position="54"/>
        <end position="78"/>
    </location>
</feature>